<accession>A0A0C3JPQ9</accession>
<protein>
    <submittedName>
        <fullName evidence="4">Uncharacterized protein</fullName>
    </submittedName>
</protein>
<gene>
    <name evidence="4" type="ORF">M404DRAFT_106521</name>
</gene>
<evidence type="ECO:0000259" key="2">
    <source>
        <dbReference type="Pfam" id="PF14214"/>
    </source>
</evidence>
<evidence type="ECO:0000313" key="5">
    <source>
        <dbReference type="Proteomes" id="UP000054217"/>
    </source>
</evidence>
<proteinExistence type="predicted"/>
<feature type="domain" description="DUF6570" evidence="3">
    <location>
        <begin position="155"/>
        <end position="300"/>
    </location>
</feature>
<reference evidence="5" key="2">
    <citation type="submission" date="2015-01" db="EMBL/GenBank/DDBJ databases">
        <title>Evolutionary Origins and Diversification of the Mycorrhizal Mutualists.</title>
        <authorList>
            <consortium name="DOE Joint Genome Institute"/>
            <consortium name="Mycorrhizal Genomics Consortium"/>
            <person name="Kohler A."/>
            <person name="Kuo A."/>
            <person name="Nagy L.G."/>
            <person name="Floudas D."/>
            <person name="Copeland A."/>
            <person name="Barry K.W."/>
            <person name="Cichocki N."/>
            <person name="Veneault-Fourrey C."/>
            <person name="LaButti K."/>
            <person name="Lindquist E.A."/>
            <person name="Lipzen A."/>
            <person name="Lundell T."/>
            <person name="Morin E."/>
            <person name="Murat C."/>
            <person name="Riley R."/>
            <person name="Ohm R."/>
            <person name="Sun H."/>
            <person name="Tunlid A."/>
            <person name="Henrissat B."/>
            <person name="Grigoriev I.V."/>
            <person name="Hibbett D.S."/>
            <person name="Martin F."/>
        </authorList>
    </citation>
    <scope>NUCLEOTIDE SEQUENCE [LARGE SCALE GENOMIC DNA]</scope>
    <source>
        <strain evidence="5">Marx 270</strain>
    </source>
</reference>
<dbReference type="InterPro" id="IPR046700">
    <property type="entry name" value="DUF6570"/>
</dbReference>
<dbReference type="HOGENOM" id="CLU_001248_4_0_1"/>
<dbReference type="Pfam" id="PF20209">
    <property type="entry name" value="DUF6570"/>
    <property type="match status" value="1"/>
</dbReference>
<sequence>AIQHLPYELKDVIAEAAGAKQQAMEERKRQAKERRQERWRSKQREKRAKCARDASDSEGDDAERDSTAEYMRLPTDEQWQRCIAAFIDATNNEAIAAAVCVICAWELLRKEGKLCDVHIIKDIPNVQHLLSPLKAHAARKLWQGLVECHRAMRADRMPKYALNNNLWIGDIPLTLQKLNFVETLLVARHYPWCYVFKLYPRDGGRSQNPRHLQRAMAGNVTLYEINTLAVVDMLEGTLMPQTVQTLSSVLAITFIGTKHVPTDWLSQTFRVRRDVVYDALRWLQENNMNYEDIKICHECMVALPEDGIPGEIEAMIRYQESEDAAVREREGYTMNEQDIPTTLDESEDSRHDGASSNQRLTDHGDVLPLHVLGVVDVDQTKVSTTELMAQALANLNDETQEGGYVVRHGIMPIRDLPPPPNLATTWNPLGAAFPVLFPYGTGAIEAEWPVKISLREHCKWALQYHDRRFATHHTFPFVVFALIQKRETMRSAHLKNAAAKEARQQLISNAQVWALRRHMTAANGRVLGSDNARAGYRSMIWGTCLLLGGPSLWLTINPVDLHDPIAQVFAGENIDLNHFNSQLGPDSNRRAENIAMNPYAAARYFDLTIHTVLETLFGNRTLSEVGVLGHVTVYFRVVEAQGR</sequence>
<evidence type="ECO:0000256" key="1">
    <source>
        <dbReference type="SAM" id="MobiDB-lite"/>
    </source>
</evidence>
<dbReference type="InParanoid" id="A0A0C3JPQ9"/>
<dbReference type="AlphaFoldDB" id="A0A0C3JPQ9"/>
<dbReference type="InterPro" id="IPR025476">
    <property type="entry name" value="Helitron_helicase-like"/>
</dbReference>
<reference evidence="4 5" key="1">
    <citation type="submission" date="2014-04" db="EMBL/GenBank/DDBJ databases">
        <authorList>
            <consortium name="DOE Joint Genome Institute"/>
            <person name="Kuo A."/>
            <person name="Kohler A."/>
            <person name="Costa M.D."/>
            <person name="Nagy L.G."/>
            <person name="Floudas D."/>
            <person name="Copeland A."/>
            <person name="Barry K.W."/>
            <person name="Cichocki N."/>
            <person name="Veneault-Fourrey C."/>
            <person name="LaButti K."/>
            <person name="Lindquist E.A."/>
            <person name="Lipzen A."/>
            <person name="Lundell T."/>
            <person name="Morin E."/>
            <person name="Murat C."/>
            <person name="Sun H."/>
            <person name="Tunlid A."/>
            <person name="Henrissat B."/>
            <person name="Grigoriev I.V."/>
            <person name="Hibbett D.S."/>
            <person name="Martin F."/>
            <person name="Nordberg H.P."/>
            <person name="Cantor M.N."/>
            <person name="Hua S.X."/>
        </authorList>
    </citation>
    <scope>NUCLEOTIDE SEQUENCE [LARGE SCALE GENOMIC DNA]</scope>
    <source>
        <strain evidence="4 5">Marx 270</strain>
    </source>
</reference>
<dbReference type="OrthoDB" id="3257061at2759"/>
<evidence type="ECO:0000313" key="4">
    <source>
        <dbReference type="EMBL" id="KIO11183.1"/>
    </source>
</evidence>
<feature type="non-terminal residue" evidence="4">
    <location>
        <position position="1"/>
    </location>
</feature>
<name>A0A0C3JPQ9_PISTI</name>
<dbReference type="Proteomes" id="UP000054217">
    <property type="component" value="Unassembled WGS sequence"/>
</dbReference>
<dbReference type="Pfam" id="PF14214">
    <property type="entry name" value="Helitron_like_N"/>
    <property type="match status" value="1"/>
</dbReference>
<dbReference type="STRING" id="870435.A0A0C3JPQ9"/>
<feature type="region of interest" description="Disordered" evidence="1">
    <location>
        <begin position="18"/>
        <end position="69"/>
    </location>
</feature>
<feature type="non-terminal residue" evidence="4">
    <location>
        <position position="643"/>
    </location>
</feature>
<evidence type="ECO:0000259" key="3">
    <source>
        <dbReference type="Pfam" id="PF20209"/>
    </source>
</evidence>
<feature type="domain" description="Helitron helicase-like" evidence="2">
    <location>
        <begin position="457"/>
        <end position="643"/>
    </location>
</feature>
<dbReference type="EMBL" id="KN831950">
    <property type="protein sequence ID" value="KIO11183.1"/>
    <property type="molecule type" value="Genomic_DNA"/>
</dbReference>
<organism evidence="4 5">
    <name type="scientific">Pisolithus tinctorius Marx 270</name>
    <dbReference type="NCBI Taxonomy" id="870435"/>
    <lineage>
        <taxon>Eukaryota</taxon>
        <taxon>Fungi</taxon>
        <taxon>Dikarya</taxon>
        <taxon>Basidiomycota</taxon>
        <taxon>Agaricomycotina</taxon>
        <taxon>Agaricomycetes</taxon>
        <taxon>Agaricomycetidae</taxon>
        <taxon>Boletales</taxon>
        <taxon>Sclerodermatineae</taxon>
        <taxon>Pisolithaceae</taxon>
        <taxon>Pisolithus</taxon>
    </lineage>
</organism>
<feature type="region of interest" description="Disordered" evidence="1">
    <location>
        <begin position="326"/>
        <end position="361"/>
    </location>
</feature>
<keyword evidence="5" id="KW-1185">Reference proteome</keyword>
<feature type="compositionally biased region" description="Basic and acidic residues" evidence="1">
    <location>
        <begin position="23"/>
        <end position="55"/>
    </location>
</feature>